<sequence>MNELKVGDMVEVTCADRGIDVGKRGKVVDIDESDIIVDFYNGISGCKERGKGGYCWWIPPEYLKKVDESEDKR</sequence>
<proteinExistence type="predicted"/>
<organism evidence="1">
    <name type="scientific">Myoviridae sp. ctQve5</name>
    <dbReference type="NCBI Taxonomy" id="2825103"/>
    <lineage>
        <taxon>Viruses</taxon>
        <taxon>Duplodnaviria</taxon>
        <taxon>Heunggongvirae</taxon>
        <taxon>Uroviricota</taxon>
        <taxon>Caudoviricetes</taxon>
    </lineage>
</organism>
<evidence type="ECO:0000313" key="1">
    <source>
        <dbReference type="EMBL" id="DAE10744.1"/>
    </source>
</evidence>
<protein>
    <submittedName>
        <fullName evidence="1">SH3-like domain protein</fullName>
    </submittedName>
</protein>
<dbReference type="EMBL" id="BK015519">
    <property type="protein sequence ID" value="DAE10744.1"/>
    <property type="molecule type" value="Genomic_DNA"/>
</dbReference>
<name>A0A8S5PVF6_9CAUD</name>
<reference evidence="1" key="1">
    <citation type="journal article" date="2021" name="Proc. Natl. Acad. Sci. U.S.A.">
        <title>A Catalog of Tens of Thousands of Viruses from Human Metagenomes Reveals Hidden Associations with Chronic Diseases.</title>
        <authorList>
            <person name="Tisza M.J."/>
            <person name="Buck C.B."/>
        </authorList>
    </citation>
    <scope>NUCLEOTIDE SEQUENCE</scope>
    <source>
        <strain evidence="1">CtQve5</strain>
    </source>
</reference>
<accession>A0A8S5PVF6</accession>